<comment type="caution">
    <text evidence="8">The sequence shown here is derived from an EMBL/GenBank/DDBJ whole genome shotgun (WGS) entry which is preliminary data.</text>
</comment>
<evidence type="ECO:0000259" key="7">
    <source>
        <dbReference type="PROSITE" id="PS50977"/>
    </source>
</evidence>
<feature type="domain" description="HTH tetR-type" evidence="7">
    <location>
        <begin position="8"/>
        <end position="68"/>
    </location>
</feature>
<evidence type="ECO:0000256" key="2">
    <source>
        <dbReference type="ARBA" id="ARBA00023015"/>
    </source>
</evidence>
<dbReference type="PRINTS" id="PR00455">
    <property type="entry name" value="HTHTETR"/>
</dbReference>
<dbReference type="PROSITE" id="PS50977">
    <property type="entry name" value="HTH_TETR_2"/>
    <property type="match status" value="1"/>
</dbReference>
<dbReference type="InterPro" id="IPR036271">
    <property type="entry name" value="Tet_transcr_reg_TetR-rel_C_sf"/>
</dbReference>
<evidence type="ECO:0000313" key="9">
    <source>
        <dbReference type="Proteomes" id="UP000035035"/>
    </source>
</evidence>
<dbReference type="InterPro" id="IPR004111">
    <property type="entry name" value="Repressor_TetR_C"/>
</dbReference>
<dbReference type="SUPFAM" id="SSF48498">
    <property type="entry name" value="Tetracyclin repressor-like, C-terminal domain"/>
    <property type="match status" value="1"/>
</dbReference>
<evidence type="ECO:0000256" key="5">
    <source>
        <dbReference type="PROSITE-ProRule" id="PRU00335"/>
    </source>
</evidence>
<dbReference type="InterPro" id="IPR001647">
    <property type="entry name" value="HTH_TetR"/>
</dbReference>
<dbReference type="EMBL" id="AYXO01000017">
    <property type="protein sequence ID" value="ETA06897.1"/>
    <property type="molecule type" value="Genomic_DNA"/>
</dbReference>
<dbReference type="Proteomes" id="UP000035035">
    <property type="component" value="Unassembled WGS sequence"/>
</dbReference>
<dbReference type="PANTHER" id="PTHR30055">
    <property type="entry name" value="HTH-TYPE TRANSCRIPTIONAL REGULATOR RUTR"/>
    <property type="match status" value="1"/>
</dbReference>
<dbReference type="Pfam" id="PF00440">
    <property type="entry name" value="TetR_N"/>
    <property type="match status" value="1"/>
</dbReference>
<dbReference type="PRINTS" id="PR00400">
    <property type="entry name" value="TETREPRESSOR"/>
</dbReference>
<sequence length="215" mass="23750">MPRPSKPLINRDAAVQASLEIIDTEGLDAFSLPRLAEQLGVRAPSLYHHFRDKHELLAEVALRVAGPSRRPRVKPGPDWPDYLIGISLNFRQSVLRHRNAAPLLVTHLPRVRFVSVQEDCASFLSASGVPTELQVRILEGVQSLVVGAVLMEASQPPHSRSSAAGHVSPDTQPHLSRALSANHLTPRRLFETRLRDFLYGAVRDHAGAADEPTRR</sequence>
<dbReference type="InterPro" id="IPR003012">
    <property type="entry name" value="Tet_transcr_reg_TetR"/>
</dbReference>
<accession>W9DEM0</accession>
<keyword evidence="2" id="KW-0805">Transcription regulation</keyword>
<dbReference type="Gene3D" id="1.10.357.10">
    <property type="entry name" value="Tetracycline Repressor, domain 2"/>
    <property type="match status" value="1"/>
</dbReference>
<evidence type="ECO:0000256" key="4">
    <source>
        <dbReference type="ARBA" id="ARBA00023163"/>
    </source>
</evidence>
<dbReference type="AlphaFoldDB" id="W9DEM0"/>
<dbReference type="Pfam" id="PF02909">
    <property type="entry name" value="TetR_C_1"/>
    <property type="match status" value="1"/>
</dbReference>
<dbReference type="GO" id="GO:0000976">
    <property type="term" value="F:transcription cis-regulatory region binding"/>
    <property type="evidence" value="ECO:0007669"/>
    <property type="project" value="TreeGrafter"/>
</dbReference>
<reference evidence="8 9" key="1">
    <citation type="journal article" date="2014" name="Genome Announc.">
        <title>Draft Genome Sequence of Gordonia alkanivorans Strain CGMCC6845, a Halotolerant Hydrocarbon-Degrading Bacterium.</title>
        <authorList>
            <person name="Wang X."/>
            <person name="Jin D."/>
            <person name="Zhou L."/>
            <person name="Wu L."/>
            <person name="An W."/>
            <person name="Zhao L."/>
        </authorList>
    </citation>
    <scope>NUCLEOTIDE SEQUENCE [LARGE SCALE GENOMIC DNA]</scope>
    <source>
        <strain evidence="8 9">CGMCC 6845</strain>
    </source>
</reference>
<dbReference type="HOGENOM" id="CLU_069543_3_0_11"/>
<keyword evidence="1" id="KW-0678">Repressor</keyword>
<gene>
    <name evidence="8" type="ORF">V525_10975</name>
</gene>
<evidence type="ECO:0000256" key="1">
    <source>
        <dbReference type="ARBA" id="ARBA00022491"/>
    </source>
</evidence>
<dbReference type="PATRIC" id="fig|1423140.3.peg.2194"/>
<organism evidence="8 9">
    <name type="scientific">Gordonia alkanivorans CGMCC 6845</name>
    <dbReference type="NCBI Taxonomy" id="1423140"/>
    <lineage>
        <taxon>Bacteria</taxon>
        <taxon>Bacillati</taxon>
        <taxon>Actinomycetota</taxon>
        <taxon>Actinomycetes</taxon>
        <taxon>Mycobacteriales</taxon>
        <taxon>Gordoniaceae</taxon>
        <taxon>Gordonia</taxon>
    </lineage>
</organism>
<evidence type="ECO:0000256" key="6">
    <source>
        <dbReference type="SAM" id="MobiDB-lite"/>
    </source>
</evidence>
<dbReference type="GO" id="GO:0003700">
    <property type="term" value="F:DNA-binding transcription factor activity"/>
    <property type="evidence" value="ECO:0007669"/>
    <property type="project" value="TreeGrafter"/>
</dbReference>
<name>W9DEM0_9ACTN</name>
<feature type="DNA-binding region" description="H-T-H motif" evidence="5">
    <location>
        <begin position="31"/>
        <end position="50"/>
    </location>
</feature>
<dbReference type="GO" id="GO:0045892">
    <property type="term" value="P:negative regulation of DNA-templated transcription"/>
    <property type="evidence" value="ECO:0007669"/>
    <property type="project" value="InterPro"/>
</dbReference>
<dbReference type="PANTHER" id="PTHR30055:SF151">
    <property type="entry name" value="TRANSCRIPTIONAL REGULATORY PROTEIN"/>
    <property type="match status" value="1"/>
</dbReference>
<evidence type="ECO:0000256" key="3">
    <source>
        <dbReference type="ARBA" id="ARBA00023125"/>
    </source>
</evidence>
<keyword evidence="4" id="KW-0804">Transcription</keyword>
<protein>
    <submittedName>
        <fullName evidence="8">TetR family transcriptional regulator</fullName>
    </submittedName>
</protein>
<keyword evidence="3 5" id="KW-0238">DNA-binding</keyword>
<feature type="region of interest" description="Disordered" evidence="6">
    <location>
        <begin position="156"/>
        <end position="179"/>
    </location>
</feature>
<dbReference type="InterPro" id="IPR009057">
    <property type="entry name" value="Homeodomain-like_sf"/>
</dbReference>
<dbReference type="RefSeq" id="WP_035754935.1">
    <property type="nucleotide sequence ID" value="NZ_KI629809.1"/>
</dbReference>
<evidence type="ECO:0000313" key="8">
    <source>
        <dbReference type="EMBL" id="ETA06897.1"/>
    </source>
</evidence>
<dbReference type="GO" id="GO:0046677">
    <property type="term" value="P:response to antibiotic"/>
    <property type="evidence" value="ECO:0007669"/>
    <property type="project" value="InterPro"/>
</dbReference>
<dbReference type="SUPFAM" id="SSF46689">
    <property type="entry name" value="Homeodomain-like"/>
    <property type="match status" value="1"/>
</dbReference>
<dbReference type="InterPro" id="IPR050109">
    <property type="entry name" value="HTH-type_TetR-like_transc_reg"/>
</dbReference>
<proteinExistence type="predicted"/>
<keyword evidence="9" id="KW-1185">Reference proteome</keyword>